<evidence type="ECO:0000313" key="2">
    <source>
        <dbReference type="EMBL" id="GAA1607008.1"/>
    </source>
</evidence>
<proteinExistence type="predicted"/>
<feature type="signal peptide" evidence="1">
    <location>
        <begin position="1"/>
        <end position="22"/>
    </location>
</feature>
<dbReference type="Proteomes" id="UP001500393">
    <property type="component" value="Unassembled WGS sequence"/>
</dbReference>
<accession>A0ABP4QCZ1</accession>
<dbReference type="EMBL" id="BAAAOS010000056">
    <property type="protein sequence ID" value="GAA1607008.1"/>
    <property type="molecule type" value="Genomic_DNA"/>
</dbReference>
<keyword evidence="1" id="KW-0732">Signal</keyword>
<keyword evidence="3" id="KW-1185">Reference proteome</keyword>
<evidence type="ECO:0008006" key="4">
    <source>
        <dbReference type="Google" id="ProtNLM"/>
    </source>
</evidence>
<gene>
    <name evidence="2" type="ORF">GCM10009789_71660</name>
</gene>
<feature type="chain" id="PRO_5045398376" description="Lanthionine synthetase C-like protein" evidence="1">
    <location>
        <begin position="23"/>
        <end position="152"/>
    </location>
</feature>
<comment type="caution">
    <text evidence="2">The sequence shown here is derived from an EMBL/GenBank/DDBJ whole genome shotgun (WGS) entry which is preliminary data.</text>
</comment>
<evidence type="ECO:0000313" key="3">
    <source>
        <dbReference type="Proteomes" id="UP001500393"/>
    </source>
</evidence>
<sequence length="152" mass="16845">MLRKLLVGVAVLATLDSLVATARLVLPRADPEDSAVKQLRFLRGAIEGGADHDAQRLFPEGYFFLNVLYGLTWVQVGLAEPARTEDALREARWSLDRVQSPAGTAPFDPALTPRYGVFHAGWTNWLRGAVLALQPADSRDTTEFTRGGRREW</sequence>
<protein>
    <recommendedName>
        <fullName evidence="4">Lanthionine synthetase C-like protein</fullName>
    </recommendedName>
</protein>
<reference evidence="3" key="1">
    <citation type="journal article" date="2019" name="Int. J. Syst. Evol. Microbiol.">
        <title>The Global Catalogue of Microorganisms (GCM) 10K type strain sequencing project: providing services to taxonomists for standard genome sequencing and annotation.</title>
        <authorList>
            <consortium name="The Broad Institute Genomics Platform"/>
            <consortium name="The Broad Institute Genome Sequencing Center for Infectious Disease"/>
            <person name="Wu L."/>
            <person name="Ma J."/>
        </authorList>
    </citation>
    <scope>NUCLEOTIDE SEQUENCE [LARGE SCALE GENOMIC DNA]</scope>
    <source>
        <strain evidence="3">JCM 14969</strain>
    </source>
</reference>
<name>A0ABP4QCZ1_9ACTN</name>
<organism evidence="2 3">
    <name type="scientific">Kribbella sancticallisti</name>
    <dbReference type="NCBI Taxonomy" id="460087"/>
    <lineage>
        <taxon>Bacteria</taxon>
        <taxon>Bacillati</taxon>
        <taxon>Actinomycetota</taxon>
        <taxon>Actinomycetes</taxon>
        <taxon>Propionibacteriales</taxon>
        <taxon>Kribbellaceae</taxon>
        <taxon>Kribbella</taxon>
    </lineage>
</organism>
<evidence type="ECO:0000256" key="1">
    <source>
        <dbReference type="SAM" id="SignalP"/>
    </source>
</evidence>
<dbReference type="RefSeq" id="WP_344221168.1">
    <property type="nucleotide sequence ID" value="NZ_BAAAOS010000056.1"/>
</dbReference>